<dbReference type="PANTHER" id="PTHR24113:SF12">
    <property type="entry name" value="RAN GTPASE-ACTIVATING PROTEIN 1"/>
    <property type="match status" value="1"/>
</dbReference>
<protein>
    <submittedName>
        <fullName evidence="4">Uncharacterized protein</fullName>
    </submittedName>
</protein>
<evidence type="ECO:0000313" key="5">
    <source>
        <dbReference type="Proteomes" id="UP000013827"/>
    </source>
</evidence>
<dbReference type="RefSeq" id="XP_005787694.1">
    <property type="nucleotide sequence ID" value="XM_005787637.1"/>
</dbReference>
<dbReference type="Proteomes" id="UP000013827">
    <property type="component" value="Unassembled WGS sequence"/>
</dbReference>
<dbReference type="SMART" id="SM00368">
    <property type="entry name" value="LRR_RI"/>
    <property type="match status" value="3"/>
</dbReference>
<dbReference type="InterPro" id="IPR032675">
    <property type="entry name" value="LRR_dom_sf"/>
</dbReference>
<dbReference type="SUPFAM" id="SSF52047">
    <property type="entry name" value="RNI-like"/>
    <property type="match status" value="1"/>
</dbReference>
<keyword evidence="5" id="KW-1185">Reference proteome</keyword>
<proteinExistence type="predicted"/>
<dbReference type="RefSeq" id="XP_005778298.1">
    <property type="nucleotide sequence ID" value="XM_005778241.1"/>
</dbReference>
<dbReference type="Gene3D" id="3.80.10.10">
    <property type="entry name" value="Ribonuclease Inhibitor"/>
    <property type="match status" value="1"/>
</dbReference>
<dbReference type="KEGG" id="ehx:EMIHUDRAFT_440976"/>
<dbReference type="GO" id="GO:0005634">
    <property type="term" value="C:nucleus"/>
    <property type="evidence" value="ECO:0007669"/>
    <property type="project" value="TreeGrafter"/>
</dbReference>
<dbReference type="KEGG" id="ehx:EMIHUDRAFT_435229"/>
<reference evidence="5" key="1">
    <citation type="journal article" date="2013" name="Nature">
        <title>Pan genome of the phytoplankton Emiliania underpins its global distribution.</title>
        <authorList>
            <person name="Read B.A."/>
            <person name="Kegel J."/>
            <person name="Klute M.J."/>
            <person name="Kuo A."/>
            <person name="Lefebvre S.C."/>
            <person name="Maumus F."/>
            <person name="Mayer C."/>
            <person name="Miller J."/>
            <person name="Monier A."/>
            <person name="Salamov A."/>
            <person name="Young J."/>
            <person name="Aguilar M."/>
            <person name="Claverie J.M."/>
            <person name="Frickenhaus S."/>
            <person name="Gonzalez K."/>
            <person name="Herman E.K."/>
            <person name="Lin Y.C."/>
            <person name="Napier J."/>
            <person name="Ogata H."/>
            <person name="Sarno A.F."/>
            <person name="Shmutz J."/>
            <person name="Schroeder D."/>
            <person name="de Vargas C."/>
            <person name="Verret F."/>
            <person name="von Dassow P."/>
            <person name="Valentin K."/>
            <person name="Van de Peer Y."/>
            <person name="Wheeler G."/>
            <person name="Dacks J.B."/>
            <person name="Delwiche C.F."/>
            <person name="Dyhrman S.T."/>
            <person name="Glockner G."/>
            <person name="John U."/>
            <person name="Richards T."/>
            <person name="Worden A.Z."/>
            <person name="Zhang X."/>
            <person name="Grigoriev I.V."/>
            <person name="Allen A.E."/>
            <person name="Bidle K."/>
            <person name="Borodovsky M."/>
            <person name="Bowler C."/>
            <person name="Brownlee C."/>
            <person name="Cock J.M."/>
            <person name="Elias M."/>
            <person name="Gladyshev V.N."/>
            <person name="Groth M."/>
            <person name="Guda C."/>
            <person name="Hadaegh A."/>
            <person name="Iglesias-Rodriguez M.D."/>
            <person name="Jenkins J."/>
            <person name="Jones B.M."/>
            <person name="Lawson T."/>
            <person name="Leese F."/>
            <person name="Lindquist E."/>
            <person name="Lobanov A."/>
            <person name="Lomsadze A."/>
            <person name="Malik S.B."/>
            <person name="Marsh M.E."/>
            <person name="Mackinder L."/>
            <person name="Mock T."/>
            <person name="Mueller-Roeber B."/>
            <person name="Pagarete A."/>
            <person name="Parker M."/>
            <person name="Probert I."/>
            <person name="Quesneville H."/>
            <person name="Raines C."/>
            <person name="Rensing S.A."/>
            <person name="Riano-Pachon D.M."/>
            <person name="Richier S."/>
            <person name="Rokitta S."/>
            <person name="Shiraiwa Y."/>
            <person name="Soanes D.M."/>
            <person name="van der Giezen M."/>
            <person name="Wahlund T.M."/>
            <person name="Williams B."/>
            <person name="Wilson W."/>
            <person name="Wolfe G."/>
            <person name="Wurch L.L."/>
        </authorList>
    </citation>
    <scope>NUCLEOTIDE SEQUENCE</scope>
</reference>
<reference evidence="4" key="2">
    <citation type="submission" date="2024-10" db="UniProtKB">
        <authorList>
            <consortium name="EnsemblProtists"/>
        </authorList>
    </citation>
    <scope>IDENTIFICATION</scope>
</reference>
<dbReference type="Pfam" id="PF13516">
    <property type="entry name" value="LRR_6"/>
    <property type="match status" value="3"/>
</dbReference>
<evidence type="ECO:0000256" key="2">
    <source>
        <dbReference type="ARBA" id="ARBA00022614"/>
    </source>
</evidence>
<dbReference type="GO" id="GO:0006913">
    <property type="term" value="P:nucleocytoplasmic transport"/>
    <property type="evidence" value="ECO:0007669"/>
    <property type="project" value="TreeGrafter"/>
</dbReference>
<dbReference type="InterPro" id="IPR001611">
    <property type="entry name" value="Leu-rich_rpt"/>
</dbReference>
<dbReference type="GO" id="GO:0005829">
    <property type="term" value="C:cytosol"/>
    <property type="evidence" value="ECO:0007669"/>
    <property type="project" value="TreeGrafter"/>
</dbReference>
<dbReference type="GO" id="GO:0005096">
    <property type="term" value="F:GTPase activator activity"/>
    <property type="evidence" value="ECO:0007669"/>
    <property type="project" value="UniProtKB-KW"/>
</dbReference>
<dbReference type="EnsemblProtists" id="EOD35265">
    <property type="protein sequence ID" value="EOD35265"/>
    <property type="gene ID" value="EMIHUDRAFT_440976"/>
</dbReference>
<dbReference type="PANTHER" id="PTHR24113">
    <property type="entry name" value="RAN GTPASE-ACTIVATING PROTEIN 1"/>
    <property type="match status" value="1"/>
</dbReference>
<organism evidence="4 5">
    <name type="scientific">Emiliania huxleyi (strain CCMP1516)</name>
    <dbReference type="NCBI Taxonomy" id="280463"/>
    <lineage>
        <taxon>Eukaryota</taxon>
        <taxon>Haptista</taxon>
        <taxon>Haptophyta</taxon>
        <taxon>Prymnesiophyceae</taxon>
        <taxon>Isochrysidales</taxon>
        <taxon>Noelaerhabdaceae</taxon>
        <taxon>Emiliania</taxon>
    </lineage>
</organism>
<keyword evidence="2" id="KW-0433">Leucine-rich repeat</keyword>
<dbReference type="GeneID" id="17271415"/>
<dbReference type="GeneID" id="17280533"/>
<dbReference type="InterPro" id="IPR027038">
    <property type="entry name" value="RanGap"/>
</dbReference>
<dbReference type="GO" id="GO:0048471">
    <property type="term" value="C:perinuclear region of cytoplasm"/>
    <property type="evidence" value="ECO:0007669"/>
    <property type="project" value="TreeGrafter"/>
</dbReference>
<sequence length="162" mass="16429">MAAFAMCTGNGGGGGALKHLSLQRNRVGDDGAASLAAALAGGALPALELLYLGENEVGDAGATALAEALRGGACPKLRRLGLQANRLGDGALEALAAALRAGAMKGGEFLYVGGNPFTPAGEARDALCESLRGGPLQCHFGWPPPKTKSFLITPPDRYARAW</sequence>
<dbReference type="PaxDb" id="2903-EOD25869"/>
<name>A0A0D3JQT4_EMIH1</name>
<dbReference type="EnsemblProtists" id="EOD25869">
    <property type="protein sequence ID" value="EOD25869"/>
    <property type="gene ID" value="EMIHUDRAFT_435229"/>
</dbReference>
<evidence type="ECO:0000256" key="3">
    <source>
        <dbReference type="ARBA" id="ARBA00022737"/>
    </source>
</evidence>
<dbReference type="GO" id="GO:0031267">
    <property type="term" value="F:small GTPase binding"/>
    <property type="evidence" value="ECO:0007669"/>
    <property type="project" value="TreeGrafter"/>
</dbReference>
<accession>A0A0D3JQT4</accession>
<evidence type="ECO:0000313" key="4">
    <source>
        <dbReference type="EnsemblProtists" id="EOD25869"/>
    </source>
</evidence>
<dbReference type="HOGENOM" id="CLU_1638512_0_0_1"/>
<keyword evidence="1" id="KW-0343">GTPase activation</keyword>
<evidence type="ECO:0000256" key="1">
    <source>
        <dbReference type="ARBA" id="ARBA00022468"/>
    </source>
</evidence>
<keyword evidence="3" id="KW-0677">Repeat</keyword>
<dbReference type="AlphaFoldDB" id="A0A0D3JQT4"/>